<dbReference type="PRINTS" id="PR00081">
    <property type="entry name" value="GDHRDH"/>
</dbReference>
<evidence type="ECO:0000313" key="6">
    <source>
        <dbReference type="Proteomes" id="UP000623509"/>
    </source>
</evidence>
<evidence type="ECO:0000313" key="3">
    <source>
        <dbReference type="EMBL" id="KAF7598016.1"/>
    </source>
</evidence>
<organism evidence="4 5">
    <name type="scientific">Candidatus Dactylopiibacterium carminicum</name>
    <dbReference type="NCBI Taxonomy" id="857335"/>
    <lineage>
        <taxon>Bacteria</taxon>
        <taxon>Pseudomonadati</taxon>
        <taxon>Pseudomonadota</taxon>
        <taxon>Betaproteobacteria</taxon>
        <taxon>Rhodocyclales</taxon>
        <taxon>Rhodocyclaceae</taxon>
        <taxon>Candidatus Dactylopiibacterium</taxon>
    </lineage>
</organism>
<dbReference type="Proteomes" id="UP000623509">
    <property type="component" value="Unassembled WGS sequence"/>
</dbReference>
<name>A0A272EN84_9RHOO</name>
<dbReference type="InterPro" id="IPR002347">
    <property type="entry name" value="SDR_fam"/>
</dbReference>
<dbReference type="PANTHER" id="PTHR42901:SF1">
    <property type="entry name" value="ALCOHOL DEHYDROGENASE"/>
    <property type="match status" value="1"/>
</dbReference>
<gene>
    <name evidence="3" type="ORF">BGI27_15510</name>
    <name evidence="4" type="ORF">CGU29_15685</name>
</gene>
<evidence type="ECO:0000256" key="2">
    <source>
        <dbReference type="ARBA" id="ARBA00023002"/>
    </source>
</evidence>
<dbReference type="AlphaFoldDB" id="A0A272EN84"/>
<protein>
    <recommendedName>
        <fullName evidence="7">Short-chain dehydrogenase</fullName>
    </recommendedName>
</protein>
<dbReference type="OrthoDB" id="9810734at2"/>
<evidence type="ECO:0000256" key="1">
    <source>
        <dbReference type="ARBA" id="ARBA00006484"/>
    </source>
</evidence>
<comment type="similarity">
    <text evidence="1">Belongs to the short-chain dehydrogenases/reductases (SDR) family.</text>
</comment>
<dbReference type="Gene3D" id="3.40.50.720">
    <property type="entry name" value="NAD(P)-binding Rossmann-like Domain"/>
    <property type="match status" value="1"/>
</dbReference>
<dbReference type="EMBL" id="MDUX01000069">
    <property type="protein sequence ID" value="KAF7598016.1"/>
    <property type="molecule type" value="Genomic_DNA"/>
</dbReference>
<evidence type="ECO:0000313" key="4">
    <source>
        <dbReference type="EMBL" id="PAS91584.1"/>
    </source>
</evidence>
<dbReference type="Proteomes" id="UP000216107">
    <property type="component" value="Unassembled WGS sequence"/>
</dbReference>
<keyword evidence="6" id="KW-1185">Reference proteome</keyword>
<comment type="caution">
    <text evidence="4">The sequence shown here is derived from an EMBL/GenBank/DDBJ whole genome shotgun (WGS) entry which is preliminary data.</text>
</comment>
<dbReference type="PANTHER" id="PTHR42901">
    <property type="entry name" value="ALCOHOL DEHYDROGENASE"/>
    <property type="match status" value="1"/>
</dbReference>
<proteinExistence type="inferred from homology"/>
<dbReference type="InterPro" id="IPR036291">
    <property type="entry name" value="NAD(P)-bd_dom_sf"/>
</dbReference>
<keyword evidence="2" id="KW-0560">Oxidoreductase</keyword>
<dbReference type="SUPFAM" id="SSF51735">
    <property type="entry name" value="NAD(P)-binding Rossmann-fold domains"/>
    <property type="match status" value="1"/>
</dbReference>
<accession>A0A272EN84</accession>
<dbReference type="EMBL" id="NMRN01000073">
    <property type="protein sequence ID" value="PAS91584.1"/>
    <property type="molecule type" value="Genomic_DNA"/>
</dbReference>
<dbReference type="Pfam" id="PF00106">
    <property type="entry name" value="adh_short"/>
    <property type="match status" value="1"/>
</dbReference>
<evidence type="ECO:0000313" key="5">
    <source>
        <dbReference type="Proteomes" id="UP000216107"/>
    </source>
</evidence>
<reference evidence="3 6" key="1">
    <citation type="submission" date="2016-08" db="EMBL/GenBank/DDBJ databases">
        <title>Candidatus Dactylopiibacterium carminicum genome sequence.</title>
        <authorList>
            <person name="Ramirez-Puebla S.T."/>
            <person name="Ormeno-Orrillo E."/>
            <person name="Vera-Ponce De Leon A."/>
            <person name="Luis L."/>
            <person name="Sanchez-Flores A."/>
            <person name="Monica R."/>
            <person name="Martinez-Romero E."/>
        </authorList>
    </citation>
    <scope>NUCLEOTIDE SEQUENCE [LARGE SCALE GENOMIC DNA]</scope>
    <source>
        <strain evidence="3">END1</strain>
    </source>
</reference>
<evidence type="ECO:0008006" key="7">
    <source>
        <dbReference type="Google" id="ProtNLM"/>
    </source>
</evidence>
<dbReference type="RefSeq" id="WP_095525746.1">
    <property type="nucleotide sequence ID" value="NZ_MDUX01000069.1"/>
</dbReference>
<reference evidence="4 5" key="2">
    <citation type="submission" date="2017-07" db="EMBL/GenBank/DDBJ databases">
        <title>Candidatus Dactylopiibacterium carminicum, a nitrogen-fixing symbiont of the cochineal insect Dactylopius coccus and Dactylopius opuntiae (Hemiptera: Coccoidea: Dactylopiidae).</title>
        <authorList>
            <person name="Vera A."/>
        </authorList>
    </citation>
    <scope>NUCLEOTIDE SEQUENCE [LARGE SCALE GENOMIC DNA]</scope>
    <source>
        <strain evidence="4 5">NFDCM</strain>
    </source>
</reference>
<sequence>MIVLVSGASAGFGAAISRRFLEAGHAVIAVARRKERLQALQEEFPGHPLHIVELDVSQREAVLQAISTLPSDFSHIDLLVNNAGLDLAFHRDGTTAAIVNGNFTPLPVPVFANPPALRPASAVREWVLENAGARPWDRDEIDRRLIAQIRAGEGRIIDSQDEVGGYPRPAPVHRSLDVPVRDIESWLRSFVRSQD</sequence>
<dbReference type="GO" id="GO:0016491">
    <property type="term" value="F:oxidoreductase activity"/>
    <property type="evidence" value="ECO:0007669"/>
    <property type="project" value="UniProtKB-KW"/>
</dbReference>